<reference evidence="2" key="1">
    <citation type="journal article" date="2019" name="Int. J. Syst. Evol. Microbiol.">
        <title>The Global Catalogue of Microorganisms (GCM) 10K type strain sequencing project: providing services to taxonomists for standard genome sequencing and annotation.</title>
        <authorList>
            <consortium name="The Broad Institute Genomics Platform"/>
            <consortium name="The Broad Institute Genome Sequencing Center for Infectious Disease"/>
            <person name="Wu L."/>
            <person name="Ma J."/>
        </authorList>
    </citation>
    <scope>NUCLEOTIDE SEQUENCE [LARGE SCALE GENOMIC DNA]</scope>
    <source>
        <strain evidence="2">WLHS5</strain>
    </source>
</reference>
<protein>
    <submittedName>
        <fullName evidence="1">Spermidine synthase</fullName>
    </submittedName>
</protein>
<evidence type="ECO:0000313" key="1">
    <source>
        <dbReference type="EMBL" id="MFC7344356.1"/>
    </source>
</evidence>
<accession>A0ABW2LP61</accession>
<evidence type="ECO:0000313" key="2">
    <source>
        <dbReference type="Proteomes" id="UP001596504"/>
    </source>
</evidence>
<dbReference type="SUPFAM" id="SSF53335">
    <property type="entry name" value="S-adenosyl-L-methionine-dependent methyltransferases"/>
    <property type="match status" value="1"/>
</dbReference>
<comment type="caution">
    <text evidence="1">The sequence shown here is derived from an EMBL/GenBank/DDBJ whole genome shotgun (WGS) entry which is preliminary data.</text>
</comment>
<dbReference type="RefSeq" id="WP_380672064.1">
    <property type="nucleotide sequence ID" value="NZ_JBHTCJ010000015.1"/>
</dbReference>
<organism evidence="1 2">
    <name type="scientific">Saccharopolyspora griseoalba</name>
    <dbReference type="NCBI Taxonomy" id="1431848"/>
    <lineage>
        <taxon>Bacteria</taxon>
        <taxon>Bacillati</taxon>
        <taxon>Actinomycetota</taxon>
        <taxon>Actinomycetes</taxon>
        <taxon>Pseudonocardiales</taxon>
        <taxon>Pseudonocardiaceae</taxon>
        <taxon>Saccharopolyspora</taxon>
    </lineage>
</organism>
<gene>
    <name evidence="1" type="ORF">ACFQRI_23350</name>
</gene>
<keyword evidence="2" id="KW-1185">Reference proteome</keyword>
<proteinExistence type="predicted"/>
<dbReference type="InterPro" id="IPR029063">
    <property type="entry name" value="SAM-dependent_MTases_sf"/>
</dbReference>
<dbReference type="EMBL" id="JBHTCJ010000015">
    <property type="protein sequence ID" value="MFC7344356.1"/>
    <property type="molecule type" value="Genomic_DNA"/>
</dbReference>
<name>A0ABW2LP61_9PSEU</name>
<sequence length="239" mass="26388">MPARFEELDWRETPIGVISLRRRLDPMLGVQVHEVKLNDEYLMSSLFTAAEIALARIGLAQLSGTELDVVVGGLGLGYTARAALEDSRVRSLHVVEGLEQVVEWHENGLLPLGAELTADPRNHFVTGDFFAMALGERGFDPDAPGRRFDAVLVDIDHSPRHTLDSGHGGFYAPDGLRRLATHLQPRGVFALWSDDPPDEEFEAALAEVFTDVQDHSVFFDNPYGGPRKANTIYTARRAA</sequence>
<dbReference type="Proteomes" id="UP001596504">
    <property type="component" value="Unassembled WGS sequence"/>
</dbReference>
<dbReference type="Gene3D" id="3.40.50.150">
    <property type="entry name" value="Vaccinia Virus protein VP39"/>
    <property type="match status" value="1"/>
</dbReference>